<proteinExistence type="inferred from homology"/>
<dbReference type="InterPro" id="IPR001228">
    <property type="entry name" value="IspD"/>
</dbReference>
<dbReference type="EMBL" id="CYZR01000010">
    <property type="protein sequence ID" value="CUO21613.1"/>
    <property type="molecule type" value="Genomic_DNA"/>
</dbReference>
<comment type="similarity">
    <text evidence="3 7">Belongs to the IspD/TarI cytidylyltransferase family. IspD subfamily.</text>
</comment>
<protein>
    <recommendedName>
        <fullName evidence="7">2-C-methyl-D-erythritol 4-phosphate cytidylyltransferase</fullName>
        <ecNumber evidence="7">2.7.7.60</ecNumber>
    </recommendedName>
    <alternativeName>
        <fullName evidence="7">4-diphosphocytidyl-2C-methyl-D-erythritol synthase</fullName>
    </alternativeName>
    <alternativeName>
        <fullName evidence="7">MEP cytidylyltransferase</fullName>
        <shortName evidence="7">MCT</shortName>
    </alternativeName>
</protein>
<dbReference type="InterPro" id="IPR029044">
    <property type="entry name" value="Nucleotide-diphossugar_trans"/>
</dbReference>
<dbReference type="HAMAP" id="MF_00108">
    <property type="entry name" value="IspD"/>
    <property type="match status" value="1"/>
</dbReference>
<evidence type="ECO:0000256" key="5">
    <source>
        <dbReference type="ARBA" id="ARBA00022695"/>
    </source>
</evidence>
<evidence type="ECO:0000256" key="6">
    <source>
        <dbReference type="ARBA" id="ARBA00023229"/>
    </source>
</evidence>
<evidence type="ECO:0000256" key="4">
    <source>
        <dbReference type="ARBA" id="ARBA00022679"/>
    </source>
</evidence>
<evidence type="ECO:0000256" key="3">
    <source>
        <dbReference type="ARBA" id="ARBA00009789"/>
    </source>
</evidence>
<keyword evidence="6 7" id="KW-0414">Isoprene biosynthesis</keyword>
<accession>A0ABP2AU83</accession>
<comment type="catalytic activity">
    <reaction evidence="1 7">
        <text>2-C-methyl-D-erythritol 4-phosphate + CTP + H(+) = 4-CDP-2-C-methyl-D-erythritol + diphosphate</text>
        <dbReference type="Rhea" id="RHEA:13429"/>
        <dbReference type="ChEBI" id="CHEBI:15378"/>
        <dbReference type="ChEBI" id="CHEBI:33019"/>
        <dbReference type="ChEBI" id="CHEBI:37563"/>
        <dbReference type="ChEBI" id="CHEBI:57823"/>
        <dbReference type="ChEBI" id="CHEBI:58262"/>
        <dbReference type="EC" id="2.7.7.60"/>
    </reaction>
</comment>
<dbReference type="GO" id="GO:0050518">
    <property type="term" value="F:2-C-methyl-D-erythritol 4-phosphate cytidylyltransferase activity"/>
    <property type="evidence" value="ECO:0007669"/>
    <property type="project" value="UniProtKB-EC"/>
</dbReference>
<dbReference type="SUPFAM" id="SSF53448">
    <property type="entry name" value="Nucleotide-diphospho-sugar transferases"/>
    <property type="match status" value="1"/>
</dbReference>
<dbReference type="RefSeq" id="WP_055260200.1">
    <property type="nucleotide sequence ID" value="NZ_CABIXL010000010.1"/>
</dbReference>
<dbReference type="Proteomes" id="UP000095488">
    <property type="component" value="Unassembled WGS sequence"/>
</dbReference>
<dbReference type="PANTHER" id="PTHR32125">
    <property type="entry name" value="2-C-METHYL-D-ERYTHRITOL 4-PHOSPHATE CYTIDYLYLTRANSFERASE, CHLOROPLASTIC"/>
    <property type="match status" value="1"/>
</dbReference>
<dbReference type="Gene3D" id="3.90.550.10">
    <property type="entry name" value="Spore Coat Polysaccharide Biosynthesis Protein SpsA, Chain A"/>
    <property type="match status" value="1"/>
</dbReference>
<dbReference type="CDD" id="cd02516">
    <property type="entry name" value="CDP-ME_synthetase"/>
    <property type="match status" value="1"/>
</dbReference>
<gene>
    <name evidence="7 8" type="primary">ispD</name>
    <name evidence="8" type="ORF">ERS852473_02220</name>
</gene>
<feature type="site" description="Transition state stabilizer" evidence="7">
    <location>
        <position position="16"/>
    </location>
</feature>
<dbReference type="EC" id="2.7.7.60" evidence="7"/>
<reference evidence="8 9" key="1">
    <citation type="submission" date="2015-09" db="EMBL/GenBank/DDBJ databases">
        <authorList>
            <consortium name="Pathogen Informatics"/>
            <person name="Wu L."/>
            <person name="Ma J."/>
        </authorList>
    </citation>
    <scope>NUCLEOTIDE SEQUENCE [LARGE SCALE GENOMIC DNA]</scope>
    <source>
        <strain evidence="8 9">2789STDY5834858</strain>
    </source>
</reference>
<evidence type="ECO:0000256" key="1">
    <source>
        <dbReference type="ARBA" id="ARBA00001282"/>
    </source>
</evidence>
<name>A0ABP2AU83_SARVE</name>
<dbReference type="InterPro" id="IPR034683">
    <property type="entry name" value="IspD/TarI"/>
</dbReference>
<comment type="function">
    <text evidence="7">Catalyzes the formation of 4-diphosphocytidyl-2-C-methyl-D-erythritol from CTP and 2-C-methyl-D-erythritol 4-phosphate (MEP).</text>
</comment>
<keyword evidence="9" id="KW-1185">Reference proteome</keyword>
<sequence>MKKTIAIILAGGKGKRMGANISKQFIEINGKPIIYYTIKSFELCEGIDEIVLVLPKDEISYFKNNIMNKFDFNISSIIEGGKERQDSVYNALKSIQDCEVVLIHDGARPFVSKKIIEDGIKKAKEYGAAAPGVVPKDTIKIRDNNGFSIKTLKRDELVAIQTPQCFDFNIIKKCHEEIKKKNIQVTDDTMVVEMFGNKVLIYDGDYKNIKITTKEDLIICNEFLNN</sequence>
<keyword evidence="5 7" id="KW-0548">Nucleotidyltransferase</keyword>
<evidence type="ECO:0000256" key="2">
    <source>
        <dbReference type="ARBA" id="ARBA00004787"/>
    </source>
</evidence>
<organism evidence="8 9">
    <name type="scientific">Sarcina ventriculi</name>
    <name type="common">Clostridium ventriculi</name>
    <dbReference type="NCBI Taxonomy" id="1267"/>
    <lineage>
        <taxon>Bacteria</taxon>
        <taxon>Bacillati</taxon>
        <taxon>Bacillota</taxon>
        <taxon>Clostridia</taxon>
        <taxon>Eubacteriales</taxon>
        <taxon>Clostridiaceae</taxon>
        <taxon>Sarcina</taxon>
    </lineage>
</organism>
<dbReference type="PROSITE" id="PS01295">
    <property type="entry name" value="ISPD"/>
    <property type="match status" value="1"/>
</dbReference>
<evidence type="ECO:0000256" key="7">
    <source>
        <dbReference type="HAMAP-Rule" id="MF_00108"/>
    </source>
</evidence>
<feature type="site" description="Positions MEP for the nucleophilic attack" evidence="7">
    <location>
        <position position="154"/>
    </location>
</feature>
<evidence type="ECO:0000313" key="8">
    <source>
        <dbReference type="EMBL" id="CUO21613.1"/>
    </source>
</evidence>
<keyword evidence="4 7" id="KW-0808">Transferase</keyword>
<feature type="site" description="Transition state stabilizer" evidence="7">
    <location>
        <position position="23"/>
    </location>
</feature>
<dbReference type="PANTHER" id="PTHR32125:SF4">
    <property type="entry name" value="2-C-METHYL-D-ERYTHRITOL 4-PHOSPHATE CYTIDYLYLTRANSFERASE, CHLOROPLASTIC"/>
    <property type="match status" value="1"/>
</dbReference>
<dbReference type="InterPro" id="IPR018294">
    <property type="entry name" value="ISPD_synthase_CS"/>
</dbReference>
<evidence type="ECO:0000313" key="9">
    <source>
        <dbReference type="Proteomes" id="UP000095488"/>
    </source>
</evidence>
<comment type="caution">
    <text evidence="8">The sequence shown here is derived from an EMBL/GenBank/DDBJ whole genome shotgun (WGS) entry which is preliminary data.</text>
</comment>
<comment type="pathway">
    <text evidence="2 7">Isoprenoid biosynthesis; isopentenyl diphosphate biosynthesis via DXP pathway; isopentenyl diphosphate from 1-deoxy-D-xylulose 5-phosphate: step 2/6.</text>
</comment>
<feature type="site" description="Positions MEP for the nucleophilic attack" evidence="7">
    <location>
        <position position="210"/>
    </location>
</feature>
<dbReference type="NCBIfam" id="TIGR00453">
    <property type="entry name" value="ispD"/>
    <property type="match status" value="1"/>
</dbReference>
<dbReference type="InterPro" id="IPR050088">
    <property type="entry name" value="IspD/TarI_cytidylyltransf_bact"/>
</dbReference>
<dbReference type="Pfam" id="PF01128">
    <property type="entry name" value="IspD"/>
    <property type="match status" value="1"/>
</dbReference>